<accession>K6YVW2</accession>
<dbReference type="Gene3D" id="3.50.50.60">
    <property type="entry name" value="FAD/NAD(P)-binding domain"/>
    <property type="match status" value="1"/>
</dbReference>
<name>K6YVW2_9ALTE</name>
<reference evidence="1 2" key="1">
    <citation type="journal article" date="2017" name="Antonie Van Leeuwenhoek">
        <title>Rhizobium rhizosphaerae sp. nov., a novel species isolated from rice rhizosphere.</title>
        <authorList>
            <person name="Zhao J.J."/>
            <person name="Zhang J."/>
            <person name="Zhang R.J."/>
            <person name="Zhang C.W."/>
            <person name="Yin H.Q."/>
            <person name="Zhang X.X."/>
        </authorList>
    </citation>
    <scope>NUCLEOTIDE SEQUENCE [LARGE SCALE GENOMIC DNA]</scope>
    <source>
        <strain evidence="1 2">BSs20135</strain>
    </source>
</reference>
<evidence type="ECO:0000313" key="1">
    <source>
        <dbReference type="EMBL" id="GAC22292.1"/>
    </source>
</evidence>
<dbReference type="Pfam" id="PF07277">
    <property type="entry name" value="SapC"/>
    <property type="match status" value="1"/>
</dbReference>
<dbReference type="PANTHER" id="PTHR43747:SF4">
    <property type="entry name" value="FLAVIN-DEPENDENT TRYPTOPHAN HALOGENASE"/>
    <property type="match status" value="1"/>
</dbReference>
<dbReference type="SMR" id="K6YVW2"/>
<dbReference type="STRING" id="493475.GARC_5357"/>
<dbReference type="Pfam" id="PF04820">
    <property type="entry name" value="Trp_halogenase"/>
    <property type="match status" value="1"/>
</dbReference>
<dbReference type="RefSeq" id="WP_007625997.1">
    <property type="nucleotide sequence ID" value="NZ_BAEO01000072.1"/>
</dbReference>
<dbReference type="InterPro" id="IPR010836">
    <property type="entry name" value="SapC"/>
</dbReference>
<evidence type="ECO:0000313" key="2">
    <source>
        <dbReference type="Proteomes" id="UP000006327"/>
    </source>
</evidence>
<dbReference type="AlphaFoldDB" id="K6YVW2"/>
<dbReference type="InterPro" id="IPR050816">
    <property type="entry name" value="Flavin-dep_Halogenase_NPB"/>
</dbReference>
<comment type="caution">
    <text evidence="1">The sequence shown here is derived from an EMBL/GenBank/DDBJ whole genome shotgun (WGS) entry which is preliminary data.</text>
</comment>
<sequence>MLKSIVIVGGGSAGWITAGLLAAEHATKDNQRITITLVESKNIGTIGVGEGTWPTMVGTLKKIGIAETDFLQCCNASFKQASKFKQWVSGEESDQYYHPFSMPQDFDKVNLAPYWLAQKERIPFAQAVSLQATLCDKKLAPKQVESPDYATVENHGYHLDAVKFAALLTQHCTTKLNVKHIVDDVIAVQATDNNDISAVVTKNHGAIAGDLFIDCSGLAALLIDKHYKVPFISKKDILFIDKALAVQVPYSSENAPIESATVSTAQTAGWIWDIGLPTRRGVGHVYSSKYISKDEACAQLKNYLSNDVADVEKLTFRELNISPGYREKFWVNNCVAVGMSAGFIEPLEASALVMVELAALMISKHLPASRKAMDVVAKNYNEIFVFRWERIIDFLKLHYVLSKRTDSQFWIDNKKPETIPDTLKDLLTLWQEQAPGNNGYLSPYDLFPAASYQYILYGMGFTSQPNLIDSSSEAFALAKKSLEKVQDRKNNIPKLLPSNRDLLNEIAKIKPKQVIQQNWVKVDLLTSNELAKNFPLFLKKIDTQYVCIALLGFEQAENLYALQDDAQLLEQSNILQTSHQHSAHQQSYIEQLVQHDLIEPVQLDITFNNNQSVVVSELFTINQPHLKKITASEINETLSERALSLASNLIESLNNIPMLIAMKNKLI</sequence>
<protein>
    <submittedName>
        <fullName evidence="1">Tryptophan halogenase, putative</fullName>
    </submittedName>
</protein>
<dbReference type="InterPro" id="IPR036188">
    <property type="entry name" value="FAD/NAD-bd_sf"/>
</dbReference>
<organism evidence="1 2">
    <name type="scientific">Paraglaciecola arctica BSs20135</name>
    <dbReference type="NCBI Taxonomy" id="493475"/>
    <lineage>
        <taxon>Bacteria</taxon>
        <taxon>Pseudomonadati</taxon>
        <taxon>Pseudomonadota</taxon>
        <taxon>Gammaproteobacteria</taxon>
        <taxon>Alteromonadales</taxon>
        <taxon>Alteromonadaceae</taxon>
        <taxon>Paraglaciecola</taxon>
    </lineage>
</organism>
<keyword evidence="2" id="KW-1185">Reference proteome</keyword>
<dbReference type="Proteomes" id="UP000006327">
    <property type="component" value="Unassembled WGS sequence"/>
</dbReference>
<proteinExistence type="predicted"/>
<dbReference type="SUPFAM" id="SSF51905">
    <property type="entry name" value="FAD/NAD(P)-binding domain"/>
    <property type="match status" value="1"/>
</dbReference>
<dbReference type="InterPro" id="IPR006905">
    <property type="entry name" value="Flavin_halogenase"/>
</dbReference>
<dbReference type="EMBL" id="BAEO01000072">
    <property type="protein sequence ID" value="GAC22292.1"/>
    <property type="molecule type" value="Genomic_DNA"/>
</dbReference>
<dbReference type="eggNOG" id="COG0654">
    <property type="taxonomic scope" value="Bacteria"/>
</dbReference>
<dbReference type="PANTHER" id="PTHR43747">
    <property type="entry name" value="FAD-BINDING PROTEIN"/>
    <property type="match status" value="1"/>
</dbReference>
<gene>
    <name evidence="1" type="ORF">GARC_5357</name>
</gene>
<dbReference type="GO" id="GO:0004497">
    <property type="term" value="F:monooxygenase activity"/>
    <property type="evidence" value="ECO:0007669"/>
    <property type="project" value="InterPro"/>
</dbReference>